<dbReference type="InterPro" id="IPR039544">
    <property type="entry name" value="Tim44-like"/>
</dbReference>
<dbReference type="Gene3D" id="3.10.450.240">
    <property type="match status" value="1"/>
</dbReference>
<evidence type="ECO:0000256" key="2">
    <source>
        <dbReference type="ARBA" id="ARBA00009597"/>
    </source>
</evidence>
<reference evidence="7 8" key="1">
    <citation type="submission" date="2012-02" db="EMBL/GenBank/DDBJ databases">
        <title>Shotgun genome sequence of Phaeospirillum photometricum DSM 122.</title>
        <authorList>
            <person name="Duquesne K."/>
            <person name="Sturgis J."/>
        </authorList>
    </citation>
    <scope>NUCLEOTIDE SEQUENCE [LARGE SCALE GENOMIC DNA]</scope>
    <source>
        <strain evidence="8">DSM122</strain>
    </source>
</reference>
<evidence type="ECO:0000313" key="8">
    <source>
        <dbReference type="Proteomes" id="UP000033220"/>
    </source>
</evidence>
<dbReference type="GO" id="GO:0016020">
    <property type="term" value="C:membrane"/>
    <property type="evidence" value="ECO:0007669"/>
    <property type="project" value="UniProtKB-SubCell"/>
</dbReference>
<dbReference type="SUPFAM" id="SSF54427">
    <property type="entry name" value="NTF2-like"/>
    <property type="match status" value="1"/>
</dbReference>
<dbReference type="GO" id="GO:0030150">
    <property type="term" value="P:protein import into mitochondrial matrix"/>
    <property type="evidence" value="ECO:0007669"/>
    <property type="project" value="TreeGrafter"/>
</dbReference>
<dbReference type="RefSeq" id="WP_014415775.1">
    <property type="nucleotide sequence ID" value="NC_017059.1"/>
</dbReference>
<organism evidence="7 8">
    <name type="scientific">Pararhodospirillum photometricum DSM 122</name>
    <dbReference type="NCBI Taxonomy" id="1150469"/>
    <lineage>
        <taxon>Bacteria</taxon>
        <taxon>Pseudomonadati</taxon>
        <taxon>Pseudomonadota</taxon>
        <taxon>Alphaproteobacteria</taxon>
        <taxon>Rhodospirillales</taxon>
        <taxon>Rhodospirillaceae</taxon>
        <taxon>Pararhodospirillum</taxon>
    </lineage>
</organism>
<dbReference type="GO" id="GO:0051087">
    <property type="term" value="F:protein-folding chaperone binding"/>
    <property type="evidence" value="ECO:0007669"/>
    <property type="project" value="TreeGrafter"/>
</dbReference>
<dbReference type="HOGENOM" id="CLU_086329_1_1_5"/>
<dbReference type="PIRSF" id="PIRSF031890">
    <property type="entry name" value="UCP031890_transporter_Tim44"/>
    <property type="match status" value="1"/>
</dbReference>
<keyword evidence="8" id="KW-1185">Reference proteome</keyword>
<evidence type="ECO:0000256" key="4">
    <source>
        <dbReference type="ARBA" id="ARBA00023136"/>
    </source>
</evidence>
<keyword evidence="4 5" id="KW-0472">Membrane</keyword>
<dbReference type="eggNOG" id="COG4395">
    <property type="taxonomic scope" value="Bacteria"/>
</dbReference>
<proteinExistence type="inferred from homology"/>
<dbReference type="KEGG" id="rpm:RSPPHO_02518"/>
<evidence type="ECO:0000313" key="7">
    <source>
        <dbReference type="EMBL" id="CCG09144.1"/>
    </source>
</evidence>
<feature type="domain" description="Tim44-like" evidence="6">
    <location>
        <begin position="70"/>
        <end position="216"/>
    </location>
</feature>
<name>H6SMK9_PARPM</name>
<keyword evidence="3" id="KW-0809">Transit peptide</keyword>
<dbReference type="PANTHER" id="PTHR10721">
    <property type="entry name" value="MITOCHONDRIAL IMPORT INNER MEMBRANE TRANSLOCASE SUBUNIT TIM44"/>
    <property type="match status" value="1"/>
</dbReference>
<evidence type="ECO:0000256" key="3">
    <source>
        <dbReference type="ARBA" id="ARBA00022946"/>
    </source>
</evidence>
<dbReference type="Proteomes" id="UP000033220">
    <property type="component" value="Chromosome DSM 122"/>
</dbReference>
<dbReference type="Pfam" id="PF04280">
    <property type="entry name" value="Tim44"/>
    <property type="match status" value="1"/>
</dbReference>
<dbReference type="InterPro" id="IPR016985">
    <property type="entry name" value="UCP031890_Tim44-rel"/>
</dbReference>
<evidence type="ECO:0000259" key="6">
    <source>
        <dbReference type="SMART" id="SM00978"/>
    </source>
</evidence>
<dbReference type="PANTHER" id="PTHR10721:SF1">
    <property type="entry name" value="MITOCHONDRIAL IMPORT INNER MEMBRANE TRANSLOCASE SUBUNIT TIM44"/>
    <property type="match status" value="1"/>
</dbReference>
<sequence length="220" mass="23978">MNDGLQYIDIIFIAMVAAFLVLRLRSVLGRRTGDERKRPNPLTPGEDVGDNVVALPGRAPLQAAGTPGSVAGGLARLRLADPSFSPDAFLQGARSAFQMILMAYAKGDRDTLKPLLSPEVFRNFSGAIEAREKAGETMETDLLSFKDVDFTAVDVRDRDAYISVRFVTEQVNTVRDPADAVVEGNPNHIEVVTDVWTFCRTIGSADPNWELVATQVPEEA</sequence>
<gene>
    <name evidence="7" type="ORF">RSPPHO_02518</name>
</gene>
<dbReference type="SMART" id="SM00978">
    <property type="entry name" value="Tim44"/>
    <property type="match status" value="1"/>
</dbReference>
<dbReference type="OrthoDB" id="9798618at2"/>
<evidence type="ECO:0000256" key="1">
    <source>
        <dbReference type="ARBA" id="ARBA00004370"/>
    </source>
</evidence>
<dbReference type="InterPro" id="IPR007379">
    <property type="entry name" value="Tim44-like_dom"/>
</dbReference>
<dbReference type="AlphaFoldDB" id="H6SMK9"/>
<protein>
    <recommendedName>
        <fullName evidence="6">Tim44-like domain-containing protein</fullName>
    </recommendedName>
</protein>
<dbReference type="STRING" id="1150469.RSPPHO_02518"/>
<keyword evidence="5" id="KW-0812">Transmembrane</keyword>
<accession>H6SMK9</accession>
<dbReference type="NCBIfam" id="NF033779">
    <property type="entry name" value="Tim44_TimA_adap"/>
    <property type="match status" value="1"/>
</dbReference>
<dbReference type="EMBL" id="HE663493">
    <property type="protein sequence ID" value="CCG09144.1"/>
    <property type="molecule type" value="Genomic_DNA"/>
</dbReference>
<evidence type="ECO:0000256" key="5">
    <source>
        <dbReference type="SAM" id="Phobius"/>
    </source>
</evidence>
<comment type="similarity">
    <text evidence="2">Belongs to the Tim44 family.</text>
</comment>
<comment type="subcellular location">
    <subcellularLocation>
        <location evidence="1">Membrane</location>
    </subcellularLocation>
</comment>
<dbReference type="InterPro" id="IPR032710">
    <property type="entry name" value="NTF2-like_dom_sf"/>
</dbReference>
<dbReference type="PATRIC" id="fig|1150469.3.peg.2863"/>
<keyword evidence="5" id="KW-1133">Transmembrane helix</keyword>
<feature type="transmembrane region" description="Helical" evidence="5">
    <location>
        <begin position="6"/>
        <end position="28"/>
    </location>
</feature>